<dbReference type="PROSITE" id="PS51192">
    <property type="entry name" value="HELICASE_ATP_BIND_1"/>
    <property type="match status" value="1"/>
</dbReference>
<dbReference type="InterPro" id="IPR050742">
    <property type="entry name" value="Helicase_Restrict-Modif_Enz"/>
</dbReference>
<keyword evidence="3" id="KW-0347">Helicase</keyword>
<evidence type="ECO:0000259" key="1">
    <source>
        <dbReference type="PROSITE" id="PS51192"/>
    </source>
</evidence>
<accession>A0A178HYI5</accession>
<dbReference type="AlphaFoldDB" id="A0A178HYI5"/>
<dbReference type="GO" id="GO:0005829">
    <property type="term" value="C:cytosol"/>
    <property type="evidence" value="ECO:0007669"/>
    <property type="project" value="TreeGrafter"/>
</dbReference>
<sequence length="575" mass="64208">MFRPRYYQDEAVDSLFAYWEQEPGHALIDMATGTGKSGTAGMVDQRLVTGWPDLRILNCTHVEELVAGNYQELLGIWPFAPAGIFAASLGRRDRNAQILFGQVQTIWNKASEIGWVDVLKIDEVHLVPNDANTMYRVLINDLLAINPDMKIVGFSATLYRLDSGRLDEGDDRLFDKVVYEYGIRRGIDDGYLTPITSKRVETMIDISGVRTTKGDYAPGALAAAVKAQDKYGRIVEEVFDTEGHRKSALFFCPGIENAHTMAELVRAAGRTCEVISGKTPKNERRRLIEAFKRGDIWALSNDNVLSTGTNLPRADLLVDTYKTKSANRYAQRAGRLTRVIYPPGFDPERTDAAGRRDAIANGPKPDARYMDFVGNIYEHGPVDQIEPKRPGKGGGEAPVKLCPQCEEILHASVRVCTCCGHQFEFDTAPKVLATASDAPILSTEEPIWRQVTGRKFQRHEKVGGLPSVRVDYSLGLEIQKDWICPGHTGYPKQRADRYWINHGGQRPFPKNPDEFLARAGELAITTEVRLKKNGRYWNVDAWKAGSAPANDNVPVPANDNAERKRLRAMMDDIPF</sequence>
<name>A0A178HYI5_9HYPH</name>
<dbReference type="InterPro" id="IPR006935">
    <property type="entry name" value="Helicase/UvrB_N"/>
</dbReference>
<dbReference type="GO" id="GO:0005524">
    <property type="term" value="F:ATP binding"/>
    <property type="evidence" value="ECO:0007669"/>
    <property type="project" value="InterPro"/>
</dbReference>
<protein>
    <submittedName>
        <fullName evidence="3">DNA helicase</fullName>
    </submittedName>
</protein>
<dbReference type="InterPro" id="IPR001650">
    <property type="entry name" value="Helicase_C-like"/>
</dbReference>
<dbReference type="OrthoDB" id="5194627at2"/>
<dbReference type="SMART" id="SM00490">
    <property type="entry name" value="HELICc"/>
    <property type="match status" value="1"/>
</dbReference>
<dbReference type="PROSITE" id="PS51194">
    <property type="entry name" value="HELICASE_CTER"/>
    <property type="match status" value="1"/>
</dbReference>
<dbReference type="GO" id="GO:0016787">
    <property type="term" value="F:hydrolase activity"/>
    <property type="evidence" value="ECO:0007669"/>
    <property type="project" value="InterPro"/>
</dbReference>
<dbReference type="GO" id="GO:0003677">
    <property type="term" value="F:DNA binding"/>
    <property type="evidence" value="ECO:0007669"/>
    <property type="project" value="InterPro"/>
</dbReference>
<organism evidence="3 4">
    <name type="scientific">Devosia elaeis</name>
    <dbReference type="NCBI Taxonomy" id="1770058"/>
    <lineage>
        <taxon>Bacteria</taxon>
        <taxon>Pseudomonadati</taxon>
        <taxon>Pseudomonadota</taxon>
        <taxon>Alphaproteobacteria</taxon>
        <taxon>Hyphomicrobiales</taxon>
        <taxon>Devosiaceae</taxon>
        <taxon>Devosia</taxon>
    </lineage>
</organism>
<evidence type="ECO:0000259" key="2">
    <source>
        <dbReference type="PROSITE" id="PS51194"/>
    </source>
</evidence>
<dbReference type="PANTHER" id="PTHR47396">
    <property type="entry name" value="TYPE I RESTRICTION ENZYME ECOKI R PROTEIN"/>
    <property type="match status" value="1"/>
</dbReference>
<keyword evidence="3" id="KW-0547">Nucleotide-binding</keyword>
<dbReference type="EMBL" id="LVVY01000079">
    <property type="protein sequence ID" value="OAM77727.1"/>
    <property type="molecule type" value="Genomic_DNA"/>
</dbReference>
<dbReference type="SUPFAM" id="SSF52540">
    <property type="entry name" value="P-loop containing nucleoside triphosphate hydrolases"/>
    <property type="match status" value="1"/>
</dbReference>
<evidence type="ECO:0000313" key="4">
    <source>
        <dbReference type="Proteomes" id="UP000078389"/>
    </source>
</evidence>
<dbReference type="Pfam" id="PF04851">
    <property type="entry name" value="ResIII"/>
    <property type="match status" value="1"/>
</dbReference>
<keyword evidence="4" id="KW-1185">Reference proteome</keyword>
<feature type="domain" description="Helicase ATP-binding" evidence="1">
    <location>
        <begin position="17"/>
        <end position="158"/>
    </location>
</feature>
<dbReference type="Proteomes" id="UP000078389">
    <property type="component" value="Unassembled WGS sequence"/>
</dbReference>
<dbReference type="Pfam" id="PF00271">
    <property type="entry name" value="Helicase_C"/>
    <property type="match status" value="1"/>
</dbReference>
<feature type="domain" description="Helicase C-terminal" evidence="2">
    <location>
        <begin position="226"/>
        <end position="380"/>
    </location>
</feature>
<keyword evidence="3" id="KW-0378">Hydrolase</keyword>
<dbReference type="InterPro" id="IPR014001">
    <property type="entry name" value="Helicase_ATP-bd"/>
</dbReference>
<dbReference type="GO" id="GO:0004386">
    <property type="term" value="F:helicase activity"/>
    <property type="evidence" value="ECO:0007669"/>
    <property type="project" value="UniProtKB-KW"/>
</dbReference>
<gene>
    <name evidence="3" type="ORF">A3840_08850</name>
</gene>
<evidence type="ECO:0000313" key="3">
    <source>
        <dbReference type="EMBL" id="OAM77727.1"/>
    </source>
</evidence>
<proteinExistence type="predicted"/>
<dbReference type="Gene3D" id="3.40.50.300">
    <property type="entry name" value="P-loop containing nucleotide triphosphate hydrolases"/>
    <property type="match status" value="2"/>
</dbReference>
<keyword evidence="3" id="KW-0067">ATP-binding</keyword>
<reference evidence="3 4" key="1">
    <citation type="submission" date="2016-03" db="EMBL/GenBank/DDBJ databases">
        <title>Genome sequencing of Devosia sp. S37.</title>
        <authorList>
            <person name="Mohd Nor M."/>
        </authorList>
    </citation>
    <scope>NUCLEOTIDE SEQUENCE [LARGE SCALE GENOMIC DNA]</scope>
    <source>
        <strain evidence="3 4">S37</strain>
    </source>
</reference>
<dbReference type="PANTHER" id="PTHR47396:SF1">
    <property type="entry name" value="ATP-DEPENDENT HELICASE IRC3-RELATED"/>
    <property type="match status" value="1"/>
</dbReference>
<dbReference type="STRING" id="1770058.A3840_08850"/>
<dbReference type="InterPro" id="IPR027417">
    <property type="entry name" value="P-loop_NTPase"/>
</dbReference>
<comment type="caution">
    <text evidence="3">The sequence shown here is derived from an EMBL/GenBank/DDBJ whole genome shotgun (WGS) entry which is preliminary data.</text>
</comment>